<evidence type="ECO:0000313" key="3">
    <source>
        <dbReference type="Proteomes" id="UP000271889"/>
    </source>
</evidence>
<keyword evidence="1" id="KW-0812">Transmembrane</keyword>
<accession>A0A3P6TJR3</accession>
<evidence type="ECO:0000313" key="2">
    <source>
        <dbReference type="EMBL" id="VDK83423.1"/>
    </source>
</evidence>
<evidence type="ECO:0000256" key="1">
    <source>
        <dbReference type="SAM" id="Phobius"/>
    </source>
</evidence>
<dbReference type="AlphaFoldDB" id="A0A3P6TJR3"/>
<dbReference type="Proteomes" id="UP000271889">
    <property type="component" value="Unassembled WGS sequence"/>
</dbReference>
<reference evidence="2 3" key="1">
    <citation type="submission" date="2018-11" db="EMBL/GenBank/DDBJ databases">
        <authorList>
            <consortium name="Pathogen Informatics"/>
        </authorList>
    </citation>
    <scope>NUCLEOTIDE SEQUENCE [LARGE SCALE GENOMIC DNA]</scope>
</reference>
<proteinExistence type="predicted"/>
<sequence length="60" mass="6729">KKYLGPIIQSNIVAIIVFLSVAVWVPIGYCIKKADGREILTTRRAGRVRTVYVDRPAQSQ</sequence>
<keyword evidence="1" id="KW-1133">Transmembrane helix</keyword>
<keyword evidence="3" id="KW-1185">Reference proteome</keyword>
<name>A0A3P6TJR3_CYLGO</name>
<feature type="non-terminal residue" evidence="2">
    <location>
        <position position="1"/>
    </location>
</feature>
<dbReference type="EMBL" id="UYRV01029336">
    <property type="protein sequence ID" value="VDK83423.1"/>
    <property type="molecule type" value="Genomic_DNA"/>
</dbReference>
<feature type="transmembrane region" description="Helical" evidence="1">
    <location>
        <begin position="12"/>
        <end position="31"/>
    </location>
</feature>
<keyword evidence="1" id="KW-0472">Membrane</keyword>
<protein>
    <submittedName>
        <fullName evidence="2">Uncharacterized protein</fullName>
    </submittedName>
</protein>
<gene>
    <name evidence="2" type="ORF">CGOC_LOCUS8133</name>
</gene>
<organism evidence="2 3">
    <name type="scientific">Cylicostephanus goldi</name>
    <name type="common">Nematode worm</name>
    <dbReference type="NCBI Taxonomy" id="71465"/>
    <lineage>
        <taxon>Eukaryota</taxon>
        <taxon>Metazoa</taxon>
        <taxon>Ecdysozoa</taxon>
        <taxon>Nematoda</taxon>
        <taxon>Chromadorea</taxon>
        <taxon>Rhabditida</taxon>
        <taxon>Rhabditina</taxon>
        <taxon>Rhabditomorpha</taxon>
        <taxon>Strongyloidea</taxon>
        <taxon>Strongylidae</taxon>
        <taxon>Cylicostephanus</taxon>
    </lineage>
</organism>
<dbReference type="OrthoDB" id="2131567at2759"/>